<gene>
    <name evidence="1" type="ORF">PAPYR_4073</name>
</gene>
<dbReference type="PANTHER" id="PTHR13318:SF190">
    <property type="entry name" value="PARTNER OF PAIRED, ISOFORM B"/>
    <property type="match status" value="1"/>
</dbReference>
<reference evidence="1" key="1">
    <citation type="journal article" date="2022" name="bioRxiv">
        <title>Genomics of Preaxostyla Flagellates Illuminates Evolutionary Transitions and the Path Towards Mitochondrial Loss.</title>
        <authorList>
            <person name="Novak L.V.F."/>
            <person name="Treitli S.C."/>
            <person name="Pyrih J."/>
            <person name="Halakuc P."/>
            <person name="Pipaliya S.V."/>
            <person name="Vacek V."/>
            <person name="Brzon O."/>
            <person name="Soukal P."/>
            <person name="Eme L."/>
            <person name="Dacks J.B."/>
            <person name="Karnkowska A."/>
            <person name="Elias M."/>
            <person name="Hampl V."/>
        </authorList>
    </citation>
    <scope>NUCLEOTIDE SEQUENCE</scope>
    <source>
        <strain evidence="1">RCP-MX</strain>
    </source>
</reference>
<dbReference type="InterPro" id="IPR032675">
    <property type="entry name" value="LRR_dom_sf"/>
</dbReference>
<dbReference type="Gene3D" id="3.80.10.10">
    <property type="entry name" value="Ribonuclease Inhibitor"/>
    <property type="match status" value="2"/>
</dbReference>
<dbReference type="SUPFAM" id="SSF52047">
    <property type="entry name" value="RNI-like"/>
    <property type="match status" value="1"/>
</dbReference>
<sequence>MGIVEAAEHPLLAYVKLLSLSHPIRTAIRGNLRELSLINDSTTGFDLPAPSDAIAALVGPCKHLIKLSLSSRSHPLFICGPTEADYGHWVDEAFADHAHLIVLNVPDSASFLPALPRILSHLPGLVEFHTKAYVTGARDLLVALGRHCPKLEVLHIAGMAGGFTEAESLRLVGGSLKQLLAPFLLVKGESKALECLPALERVHLGSYTTALLPIASRLTHLALDSGHIGDLAGAGVCRLESLKLCCDFADPHVIRLLAANQATLRTVSFDLSNDSCQPDAVPGLLARLGALPGLTHLTLSLPDDEVVETLPESILLRLEDLALSGGTFPGPTRIVSRTIRRLRLRGPILCAPMTVNCPMLDELTVTQCESGPVPLVLNCPRLRSLDMTTATPGGISVEAFLSIMPGLTRAHCSGEGEPKWLFPLLTRSPRLADLQVAISRPETLSHLATDGAACTLRSLSLSLDLTGFPESVALQMPQLEVLNVVFVRPVSTSPTMSAKNLTLACELPRIRSLSLLDNASIPAVHLTLRCPVLGDLLVAAPGLVSVSIAEAAPPPPLRSLRLEGRQNALEGASLLALLTQAGDRLARLSIASLSPSCQATWPALQAALCRLPQLALLTLPDSCIPEISLACPRLLWLGIAPVRGGALIRGPREPQPAVRSLALDCPSLVELRAPFGPTLERYEPAVGSARRLRRVAGVSVPWAARLKTLLAGVVVMLRK</sequence>
<keyword evidence="2" id="KW-1185">Reference proteome</keyword>
<name>A0ABQ8UNX5_9EUKA</name>
<dbReference type="PANTHER" id="PTHR13318">
    <property type="entry name" value="PARTNER OF PAIRED, ISOFORM B-RELATED"/>
    <property type="match status" value="1"/>
</dbReference>
<accession>A0ABQ8UNX5</accession>
<evidence type="ECO:0000313" key="2">
    <source>
        <dbReference type="Proteomes" id="UP001141327"/>
    </source>
</evidence>
<proteinExistence type="predicted"/>
<organism evidence="1 2">
    <name type="scientific">Paratrimastix pyriformis</name>
    <dbReference type="NCBI Taxonomy" id="342808"/>
    <lineage>
        <taxon>Eukaryota</taxon>
        <taxon>Metamonada</taxon>
        <taxon>Preaxostyla</taxon>
        <taxon>Paratrimastigidae</taxon>
        <taxon>Paratrimastix</taxon>
    </lineage>
</organism>
<dbReference type="EMBL" id="JAPMOS010000016">
    <property type="protein sequence ID" value="KAJ4459993.1"/>
    <property type="molecule type" value="Genomic_DNA"/>
</dbReference>
<comment type="caution">
    <text evidence="1">The sequence shown here is derived from an EMBL/GenBank/DDBJ whole genome shotgun (WGS) entry which is preliminary data.</text>
</comment>
<protein>
    <submittedName>
        <fullName evidence="1">Uncharacterized protein</fullName>
    </submittedName>
</protein>
<evidence type="ECO:0000313" key="1">
    <source>
        <dbReference type="EMBL" id="KAJ4459993.1"/>
    </source>
</evidence>
<dbReference type="Proteomes" id="UP001141327">
    <property type="component" value="Unassembled WGS sequence"/>
</dbReference>
<dbReference type="SUPFAM" id="SSF52058">
    <property type="entry name" value="L domain-like"/>
    <property type="match status" value="1"/>
</dbReference>